<evidence type="ECO:0000313" key="3">
    <source>
        <dbReference type="EMBL" id="GAA4853898.1"/>
    </source>
</evidence>
<evidence type="ECO:0000313" key="4">
    <source>
        <dbReference type="Proteomes" id="UP001501323"/>
    </source>
</evidence>
<keyword evidence="3" id="KW-0687">Ribonucleoprotein</keyword>
<dbReference type="PANTHER" id="PTHR43072">
    <property type="entry name" value="N-ACETYLTRANSFERASE"/>
    <property type="match status" value="1"/>
</dbReference>
<feature type="binding site" evidence="1">
    <location>
        <position position="138"/>
    </location>
    <ligand>
        <name>acetyl-CoA</name>
        <dbReference type="ChEBI" id="CHEBI:57288"/>
    </ligand>
</feature>
<organism evidence="3 4">
    <name type="scientific">Luteimonas vadosa</name>
    <dbReference type="NCBI Taxonomy" id="1165507"/>
    <lineage>
        <taxon>Bacteria</taxon>
        <taxon>Pseudomonadati</taxon>
        <taxon>Pseudomonadota</taxon>
        <taxon>Gammaproteobacteria</taxon>
        <taxon>Lysobacterales</taxon>
        <taxon>Lysobacteraceae</taxon>
        <taxon>Luteimonas</taxon>
    </lineage>
</organism>
<protein>
    <recommendedName>
        <fullName evidence="1">[Ribosomal protein bS18]-alanine N-acetyltransferase</fullName>
        <ecNumber evidence="1">2.3.1.266</ecNumber>
    </recommendedName>
</protein>
<keyword evidence="1" id="KW-0808">Transferase</keyword>
<dbReference type="GO" id="GO:0005840">
    <property type="term" value="C:ribosome"/>
    <property type="evidence" value="ECO:0007669"/>
    <property type="project" value="UniProtKB-KW"/>
</dbReference>
<comment type="similarity">
    <text evidence="1">Belongs to the acetyltransferase family. RimI subfamily.</text>
</comment>
<comment type="function">
    <text evidence="1">Acetylates the N-terminal alanine of ribosomal protein bS18.</text>
</comment>
<proteinExistence type="inferred from homology"/>
<dbReference type="EMBL" id="BAABJY010000001">
    <property type="protein sequence ID" value="GAA4853898.1"/>
    <property type="molecule type" value="Genomic_DNA"/>
</dbReference>
<dbReference type="InterPro" id="IPR006464">
    <property type="entry name" value="AcTrfase_RimI/Ard1"/>
</dbReference>
<dbReference type="HAMAP" id="MF_02210">
    <property type="entry name" value="RimI"/>
    <property type="match status" value="1"/>
</dbReference>
<keyword evidence="4" id="KW-1185">Reference proteome</keyword>
<comment type="subcellular location">
    <subcellularLocation>
        <location evidence="1">Cytoplasm</location>
    </subcellularLocation>
</comment>
<keyword evidence="3" id="KW-0689">Ribosomal protein</keyword>
<keyword evidence="1" id="KW-0012">Acyltransferase</keyword>
<reference evidence="4" key="1">
    <citation type="journal article" date="2019" name="Int. J. Syst. Evol. Microbiol.">
        <title>The Global Catalogue of Microorganisms (GCM) 10K type strain sequencing project: providing services to taxonomists for standard genome sequencing and annotation.</title>
        <authorList>
            <consortium name="The Broad Institute Genomics Platform"/>
            <consortium name="The Broad Institute Genome Sequencing Center for Infectious Disease"/>
            <person name="Wu L."/>
            <person name="Ma J."/>
        </authorList>
    </citation>
    <scope>NUCLEOTIDE SEQUENCE [LARGE SCALE GENOMIC DNA]</scope>
    <source>
        <strain evidence="4">JCM 18392</strain>
    </source>
</reference>
<accession>A0ABP9DQ27</accession>
<dbReference type="InterPro" id="IPR016181">
    <property type="entry name" value="Acyl_CoA_acyltransferase"/>
</dbReference>
<feature type="active site" description="Proton acceptor" evidence="1">
    <location>
        <position position="133"/>
    </location>
</feature>
<comment type="caution">
    <text evidence="3">The sequence shown here is derived from an EMBL/GenBank/DDBJ whole genome shotgun (WGS) entry which is preliminary data.</text>
</comment>
<dbReference type="Proteomes" id="UP001501323">
    <property type="component" value="Unassembled WGS sequence"/>
</dbReference>
<dbReference type="Gene3D" id="3.40.630.30">
    <property type="match status" value="1"/>
</dbReference>
<dbReference type="NCBIfam" id="TIGR01575">
    <property type="entry name" value="rimI"/>
    <property type="match status" value="1"/>
</dbReference>
<dbReference type="PROSITE" id="PS51186">
    <property type="entry name" value="GNAT"/>
    <property type="match status" value="1"/>
</dbReference>
<dbReference type="InterPro" id="IPR000182">
    <property type="entry name" value="GNAT_dom"/>
</dbReference>
<dbReference type="CDD" id="cd04301">
    <property type="entry name" value="NAT_SF"/>
    <property type="match status" value="1"/>
</dbReference>
<name>A0ABP9DQ27_9GAMM</name>
<dbReference type="SUPFAM" id="SSF55729">
    <property type="entry name" value="Acyl-CoA N-acyltransferases (Nat)"/>
    <property type="match status" value="1"/>
</dbReference>
<dbReference type="InterPro" id="IPR043690">
    <property type="entry name" value="RimI"/>
</dbReference>
<comment type="catalytic activity">
    <reaction evidence="1">
        <text>N-terminal L-alanyl-[ribosomal protein bS18] + acetyl-CoA = N-terminal N(alpha)-acetyl-L-alanyl-[ribosomal protein bS18] + CoA + H(+)</text>
        <dbReference type="Rhea" id="RHEA:43756"/>
        <dbReference type="Rhea" id="RHEA-COMP:10676"/>
        <dbReference type="Rhea" id="RHEA-COMP:10677"/>
        <dbReference type="ChEBI" id="CHEBI:15378"/>
        <dbReference type="ChEBI" id="CHEBI:57287"/>
        <dbReference type="ChEBI" id="CHEBI:57288"/>
        <dbReference type="ChEBI" id="CHEBI:64718"/>
        <dbReference type="ChEBI" id="CHEBI:83683"/>
        <dbReference type="EC" id="2.3.1.266"/>
    </reaction>
</comment>
<comment type="caution">
    <text evidence="1">Lacks conserved residue(s) required for the propagation of feature annotation.</text>
</comment>
<evidence type="ECO:0000259" key="2">
    <source>
        <dbReference type="PROSITE" id="PS51186"/>
    </source>
</evidence>
<dbReference type="Pfam" id="PF00583">
    <property type="entry name" value="Acetyltransf_1"/>
    <property type="match status" value="1"/>
</dbReference>
<feature type="domain" description="N-acetyltransferase" evidence="2">
    <location>
        <begin position="32"/>
        <end position="177"/>
    </location>
</feature>
<gene>
    <name evidence="1 3" type="primary">rimI</name>
    <name evidence="3" type="ORF">GCM10023332_01230</name>
</gene>
<sequence length="179" mass="19520">MAAVARAAGRTLGPGGGAMSAVTSEAAAGLPATLRRMREADLDVVMEIERRAYPFPWTHGIFRDCLQAGYPAWVLGEGDRLIGYGVLSVAAGEAHLLNVCIEPRRQGEGHGRRLVRDLMRIARAQGAQRLYLEVRPSNPAAIALYHDEGFNEIGRRPRYYPAQGGREDAIVMAQELLDP</sequence>
<feature type="active site" description="Proton donor" evidence="1">
    <location>
        <position position="145"/>
    </location>
</feature>
<evidence type="ECO:0000256" key="1">
    <source>
        <dbReference type="HAMAP-Rule" id="MF_02210"/>
    </source>
</evidence>
<keyword evidence="1" id="KW-0963">Cytoplasm</keyword>
<dbReference type="EC" id="2.3.1.266" evidence="1"/>